<dbReference type="Proteomes" id="UP000663836">
    <property type="component" value="Unassembled WGS sequence"/>
</dbReference>
<dbReference type="Gene3D" id="3.40.50.2000">
    <property type="entry name" value="Glycogen Phosphorylase B"/>
    <property type="match status" value="1"/>
</dbReference>
<evidence type="ECO:0000313" key="4">
    <source>
        <dbReference type="EMBL" id="CAF3636737.1"/>
    </source>
</evidence>
<dbReference type="AlphaFoldDB" id="A0A814IRY4"/>
<comment type="similarity">
    <text evidence="1">Belongs to the UDP-glycosyltransferase family.</text>
</comment>
<dbReference type="Proteomes" id="UP000663864">
    <property type="component" value="Unassembled WGS sequence"/>
</dbReference>
<accession>A0A814IRY4</accession>
<dbReference type="GO" id="GO:0080044">
    <property type="term" value="F:quercetin 7-O-glucosyltransferase activity"/>
    <property type="evidence" value="ECO:0007669"/>
    <property type="project" value="TreeGrafter"/>
</dbReference>
<dbReference type="SUPFAM" id="SSF53756">
    <property type="entry name" value="UDP-Glycosyltransferase/glycogen phosphorylase"/>
    <property type="match status" value="1"/>
</dbReference>
<reference evidence="3" key="1">
    <citation type="submission" date="2021-02" db="EMBL/GenBank/DDBJ databases">
        <authorList>
            <person name="Nowell W R."/>
        </authorList>
    </citation>
    <scope>NUCLEOTIDE SEQUENCE</scope>
</reference>
<proteinExistence type="inferred from homology"/>
<feature type="signal peptide" evidence="2">
    <location>
        <begin position="1"/>
        <end position="17"/>
    </location>
</feature>
<name>A0A814IRY4_9BILA</name>
<dbReference type="EMBL" id="CAJNOT010000586">
    <property type="protein sequence ID" value="CAF1028390.1"/>
    <property type="molecule type" value="Genomic_DNA"/>
</dbReference>
<dbReference type="GO" id="GO:0080043">
    <property type="term" value="F:quercetin 3-O-glucosyltransferase activity"/>
    <property type="evidence" value="ECO:0007669"/>
    <property type="project" value="TreeGrafter"/>
</dbReference>
<organism evidence="3 5">
    <name type="scientific">Rotaria sordida</name>
    <dbReference type="NCBI Taxonomy" id="392033"/>
    <lineage>
        <taxon>Eukaryota</taxon>
        <taxon>Metazoa</taxon>
        <taxon>Spiralia</taxon>
        <taxon>Gnathifera</taxon>
        <taxon>Rotifera</taxon>
        <taxon>Eurotatoria</taxon>
        <taxon>Bdelloidea</taxon>
        <taxon>Philodinida</taxon>
        <taxon>Philodinidae</taxon>
        <taxon>Rotaria</taxon>
    </lineage>
</organism>
<comment type="caution">
    <text evidence="3">The sequence shown here is derived from an EMBL/GenBank/DDBJ whole genome shotgun (WGS) entry which is preliminary data.</text>
</comment>
<keyword evidence="2" id="KW-0732">Signal</keyword>
<evidence type="ECO:0000313" key="5">
    <source>
        <dbReference type="Proteomes" id="UP000663864"/>
    </source>
</evidence>
<gene>
    <name evidence="4" type="ORF">JBS370_LOCUS5576</name>
    <name evidence="3" type="ORF">ZHD862_LOCUS13911</name>
</gene>
<sequence>MNLLFLLLLTIIPQAFSLNALFLSFGAAGHSIPMFELAKAMKNHNVTFITEVFAQSYINTEMYSNRSSFQLIFTNDSTDSMMEENKIQQDIIEYFINHSLFDSLFYMIPTVGRITNALMHKAVHVLMSDQNLLFTQSNCLNLIGIPQTLYPPSYSHHLTKYLGGFIDESSIDHVDNDLTRWIKFKPMNSILYVAFGSTGIIRLDRMKNLIHGLVEFLLQTDSASVILVFRGRNYNNYQIVFNEIQNVEYRRILMDDQRIKIEHRFVQQK</sequence>
<feature type="chain" id="PRO_5036410274" evidence="2">
    <location>
        <begin position="18"/>
        <end position="269"/>
    </location>
</feature>
<dbReference type="PANTHER" id="PTHR11926">
    <property type="entry name" value="GLUCOSYL/GLUCURONOSYL TRANSFERASES"/>
    <property type="match status" value="1"/>
</dbReference>
<evidence type="ECO:0000313" key="3">
    <source>
        <dbReference type="EMBL" id="CAF1028390.1"/>
    </source>
</evidence>
<evidence type="ECO:0000256" key="1">
    <source>
        <dbReference type="ARBA" id="ARBA00009995"/>
    </source>
</evidence>
<dbReference type="PANTHER" id="PTHR11926:SF774">
    <property type="entry name" value="UDP-GLYCOSYLTRANSFERASE 85A1-RELATED"/>
    <property type="match status" value="1"/>
</dbReference>
<evidence type="ECO:0000256" key="2">
    <source>
        <dbReference type="SAM" id="SignalP"/>
    </source>
</evidence>
<protein>
    <submittedName>
        <fullName evidence="3">Uncharacterized protein</fullName>
    </submittedName>
</protein>
<dbReference type="EMBL" id="CAJOBD010000290">
    <property type="protein sequence ID" value="CAF3636737.1"/>
    <property type="molecule type" value="Genomic_DNA"/>
</dbReference>